<dbReference type="EMBL" id="MOMC01000001">
    <property type="protein sequence ID" value="ONH33922.1"/>
    <property type="molecule type" value="Genomic_DNA"/>
</dbReference>
<evidence type="ECO:0000256" key="2">
    <source>
        <dbReference type="SAM" id="Phobius"/>
    </source>
</evidence>
<feature type="transmembrane region" description="Helical" evidence="2">
    <location>
        <begin position="425"/>
        <end position="443"/>
    </location>
</feature>
<dbReference type="Pfam" id="PF11847">
    <property type="entry name" value="GT-C_AftD"/>
    <property type="match status" value="1"/>
</dbReference>
<evidence type="ECO:0000313" key="4">
    <source>
        <dbReference type="EMBL" id="ONH33922.1"/>
    </source>
</evidence>
<dbReference type="GO" id="GO:0016740">
    <property type="term" value="F:transferase activity"/>
    <property type="evidence" value="ECO:0007669"/>
    <property type="project" value="InterPro"/>
</dbReference>
<comment type="caution">
    <text evidence="4">The sequence shown here is derived from an EMBL/GenBank/DDBJ whole genome shotgun (WGS) entry which is preliminary data.</text>
</comment>
<keyword evidence="2" id="KW-0472">Membrane</keyword>
<name>A0A1V2IL34_9ACTN</name>
<dbReference type="RefSeq" id="WP_076812115.1">
    <property type="nucleotide sequence ID" value="NZ_MOMC01000001.1"/>
</dbReference>
<dbReference type="STRING" id="1834516.BL253_00025"/>
<feature type="domain" description="F5/8 type C" evidence="3">
    <location>
        <begin position="717"/>
        <end position="799"/>
    </location>
</feature>
<evidence type="ECO:0000259" key="3">
    <source>
        <dbReference type="PROSITE" id="PS50022"/>
    </source>
</evidence>
<feature type="transmembrane region" description="Helical" evidence="2">
    <location>
        <begin position="33"/>
        <end position="53"/>
    </location>
</feature>
<dbReference type="InterPro" id="IPR008979">
    <property type="entry name" value="Galactose-bd-like_sf"/>
</dbReference>
<keyword evidence="5" id="KW-1185">Reference proteome</keyword>
<dbReference type="InterPro" id="IPR000421">
    <property type="entry name" value="FA58C"/>
</dbReference>
<feature type="domain" description="F5/8 type C" evidence="3">
    <location>
        <begin position="936"/>
        <end position="1038"/>
    </location>
</feature>
<feature type="transmembrane region" description="Helical" evidence="2">
    <location>
        <begin position="315"/>
        <end position="337"/>
    </location>
</feature>
<proteinExistence type="predicted"/>
<organism evidence="4 5">
    <name type="scientific">Pseudofrankia asymbiotica</name>
    <dbReference type="NCBI Taxonomy" id="1834516"/>
    <lineage>
        <taxon>Bacteria</taxon>
        <taxon>Bacillati</taxon>
        <taxon>Actinomycetota</taxon>
        <taxon>Actinomycetes</taxon>
        <taxon>Frankiales</taxon>
        <taxon>Frankiaceae</taxon>
        <taxon>Pseudofrankia</taxon>
    </lineage>
</organism>
<protein>
    <recommendedName>
        <fullName evidence="3">F5/8 type C domain-containing protein</fullName>
    </recommendedName>
</protein>
<dbReference type="Proteomes" id="UP000188929">
    <property type="component" value="Unassembled WGS sequence"/>
</dbReference>
<feature type="transmembrane region" description="Helical" evidence="2">
    <location>
        <begin position="154"/>
        <end position="175"/>
    </location>
</feature>
<feature type="transmembrane region" description="Helical" evidence="2">
    <location>
        <begin position="195"/>
        <end position="227"/>
    </location>
</feature>
<accession>A0A1V2IL34</accession>
<feature type="transmembrane region" description="Helical" evidence="2">
    <location>
        <begin position="239"/>
        <end position="259"/>
    </location>
</feature>
<keyword evidence="2" id="KW-0812">Transmembrane</keyword>
<gene>
    <name evidence="4" type="ORF">BL253_00025</name>
</gene>
<feature type="transmembrane region" description="Helical" evidence="2">
    <location>
        <begin position="344"/>
        <end position="362"/>
    </location>
</feature>
<dbReference type="InterPro" id="IPR021798">
    <property type="entry name" value="AftD_N"/>
</dbReference>
<feature type="region of interest" description="Disordered" evidence="1">
    <location>
        <begin position="1281"/>
        <end position="1300"/>
    </location>
</feature>
<feature type="region of interest" description="Disordered" evidence="1">
    <location>
        <begin position="1"/>
        <end position="26"/>
    </location>
</feature>
<dbReference type="Gene3D" id="2.60.120.260">
    <property type="entry name" value="Galactose-binding domain-like"/>
    <property type="match status" value="2"/>
</dbReference>
<dbReference type="OrthoDB" id="5242711at2"/>
<evidence type="ECO:0000313" key="5">
    <source>
        <dbReference type="Proteomes" id="UP000188929"/>
    </source>
</evidence>
<dbReference type="SUPFAM" id="SSF49785">
    <property type="entry name" value="Galactose-binding domain-like"/>
    <property type="match status" value="2"/>
</dbReference>
<dbReference type="PROSITE" id="PS50022">
    <property type="entry name" value="FA58C_3"/>
    <property type="match status" value="2"/>
</dbReference>
<dbReference type="Pfam" id="PF00754">
    <property type="entry name" value="F5_F8_type_C"/>
    <property type="match status" value="1"/>
</dbReference>
<keyword evidence="2" id="KW-1133">Transmembrane helix</keyword>
<feature type="transmembrane region" description="Helical" evidence="2">
    <location>
        <begin position="396"/>
        <end position="413"/>
    </location>
</feature>
<feature type="transmembrane region" description="Helical" evidence="2">
    <location>
        <begin position="1256"/>
        <end position="1276"/>
    </location>
</feature>
<sequence>MTISLERPSRPAVRGHRRGQRGERPSGPKRAELFAYLGIAIAIALPILLIGWGKASIDTSPRLYFQPWKTFAGAFSTWDTGPSLGSQDYNVGIAPVAVAVGLIKTVVHSVWLTTRLWRLLLLLVAAAGAARLFHRMAGEHSTAPGRVGAAACYALNPFALVGAATNPILLPYALLPWLVLSLAASVRSPRSWRPAAAFAAAFFAMSGVNAGVVPFFMLLSVPCYLVYARLTEHVRVRTLAAVVVRCGLLAVGVSLYWLVPSYMAAGAGFTGTSFTEAPESVAATSSWTESLRGLGFWVDYGRTGSRPWVPAFIEYSTNAVVMVASLTLPVVAALAAWRSRAKMRVFATLLLGVGMVAMVGMFPPNSPTPVGRVIDWSFTHLPGAVAFRTTNKAGPLPALAICLLVALGVSEAARRLGRRSTALRVAAGLAAVGTLALVVLPRWTDAAVPNQVAVPDYWNQAAADLDAGSLGSRVLMVPGQTNAVYRWGDLDGEDVSKALFDRGTVTRTTFVPGASIEQANYLAATMIPLQGKPTPGALATMARYLGASDVLLRNDLTWENFGGVHPAVLTDLLQREPGLTLAASYGTAGENTVRPADNQFSQYGVPNDTDQLDALVPPLQRYLVNEPQAVVRAEPTQGTVLVDGDNFAVPSLSSVGLLNGQQPFRLLGETSAADLVTALRDGGRIVLTDSNRRRAYSPSSAGASFGPTLPADKAVPDGTASLSLFSEDAQSVVELDGARQITSSQSDPIFGLRASNKPEFAFDGDPDTAWTTGPSNTAAGKWISLELSQPRQLSEITLQPLATSGLEVAAARLSVGDRSIDVDLTGGTTTVRFPPTTAKSVRVEITKVRGNGDNEVGFTDIAIPGVKVTETVRLPQRFQELVSQLGPASRELVDRAPLDVMLQRQGDPTARYTDEERVLNREFSLPDSRSFTLSGQVARGLDLPDNVVDEVVGKMPAGVTAASSSRWFSDLNYRASRALDGDPLTAWSPNGRQPGEWIQVNFPSRTVDHVTVTQLKSDGTVGADMAYANQVQLSFDGEAPIPVELKPGTTTIPVPARAAHSLRLRVVSTAGGSVDQIRVNELKVGGVTVPKTDVLDPLVGCTQIATLDGQPVLGRLQGTLGQLNTEFGKTVDLPVTTCNNQPLALEEGTHELRSAPGWRIDLLRLASWGVDALKARPAPPTGRIYAKTGTGMTIRVTDASTPYYLVLGQGYDPRWSLSLDGHPLGPPIVIDGYSVGWRIDAPGAHELTVTYRPHQAAVIADIGSLAGLIVVLMLLVTRGKGRHPRAGTTKRGPRPPSPAD</sequence>
<evidence type="ECO:0000256" key="1">
    <source>
        <dbReference type="SAM" id="MobiDB-lite"/>
    </source>
</evidence>
<reference evidence="5" key="1">
    <citation type="submission" date="2016-10" db="EMBL/GenBank/DDBJ databases">
        <title>Frankia sp. NRRL B-16386 Genome sequencing.</title>
        <authorList>
            <person name="Ghodhbane-Gtari F."/>
            <person name="Swanson E."/>
            <person name="Gueddou A."/>
            <person name="Hezbri K."/>
            <person name="Ktari K."/>
            <person name="Nouioui I."/>
            <person name="Morris K."/>
            <person name="Simpson S."/>
            <person name="Abebe-Akele F."/>
            <person name="Thomas K."/>
            <person name="Gtari M."/>
            <person name="Tisa L.S."/>
        </authorList>
    </citation>
    <scope>NUCLEOTIDE SEQUENCE [LARGE SCALE GENOMIC DNA]</scope>
    <source>
        <strain evidence="5">NRRL B-16386</strain>
    </source>
</reference>